<evidence type="ECO:0000313" key="2">
    <source>
        <dbReference type="EMBL" id="GIJ53103.1"/>
    </source>
</evidence>
<keyword evidence="1" id="KW-0472">Membrane</keyword>
<proteinExistence type="predicted"/>
<protein>
    <submittedName>
        <fullName evidence="2">Uncharacterized protein</fullName>
    </submittedName>
</protein>
<evidence type="ECO:0000313" key="3">
    <source>
        <dbReference type="Proteomes" id="UP000612585"/>
    </source>
</evidence>
<dbReference type="Proteomes" id="UP000612585">
    <property type="component" value="Unassembled WGS sequence"/>
</dbReference>
<organism evidence="2 3">
    <name type="scientific">Virgisporangium aurantiacum</name>
    <dbReference type="NCBI Taxonomy" id="175570"/>
    <lineage>
        <taxon>Bacteria</taxon>
        <taxon>Bacillati</taxon>
        <taxon>Actinomycetota</taxon>
        <taxon>Actinomycetes</taxon>
        <taxon>Micromonosporales</taxon>
        <taxon>Micromonosporaceae</taxon>
        <taxon>Virgisporangium</taxon>
    </lineage>
</organism>
<gene>
    <name evidence="2" type="ORF">Vau01_006190</name>
</gene>
<keyword evidence="1" id="KW-1133">Transmembrane helix</keyword>
<feature type="transmembrane region" description="Helical" evidence="1">
    <location>
        <begin position="25"/>
        <end position="44"/>
    </location>
</feature>
<dbReference type="EMBL" id="BOPG01000004">
    <property type="protein sequence ID" value="GIJ53103.1"/>
    <property type="molecule type" value="Genomic_DNA"/>
</dbReference>
<feature type="transmembrane region" description="Helical" evidence="1">
    <location>
        <begin position="51"/>
        <end position="69"/>
    </location>
</feature>
<keyword evidence="1" id="KW-0812">Transmembrane</keyword>
<evidence type="ECO:0000256" key="1">
    <source>
        <dbReference type="SAM" id="Phobius"/>
    </source>
</evidence>
<feature type="transmembrane region" description="Helical" evidence="1">
    <location>
        <begin position="75"/>
        <end position="95"/>
    </location>
</feature>
<accession>A0A8J3YYQ0</accession>
<comment type="caution">
    <text evidence="2">The sequence shown here is derived from an EMBL/GenBank/DDBJ whole genome shotgun (WGS) entry which is preliminary data.</text>
</comment>
<name>A0A8J3YYQ0_9ACTN</name>
<feature type="transmembrane region" description="Helical" evidence="1">
    <location>
        <begin position="107"/>
        <end position="129"/>
    </location>
</feature>
<dbReference type="AlphaFoldDB" id="A0A8J3YYQ0"/>
<sequence length="323" mass="33390">MAPRTPPSWLAGIGAPRVVLRPGHVLPLVVCGLAGALWVVVVGYGAIRLDAVWSGLAGLLGLGGLALLLRGLPVPAAPVLLAAVACWAFVARGWVPDSAGDLAGMARLIAGNLAFAVPLLLAGFAAVWADGRRTATATVADGLGGRRWFGVNQGDPEPQLPALEQVPSALFFALADGQCSHLVVAGRRAALVATTVWPRGEYGVEGVRVARNGRPYGPGTDEVDGAVDDVRRWQRRLAPVGVTCRAFLTVHPASGRLADTIHVELPLVEGVQVLAADQFVETVGAFLAADANEIAVDVLMELSDLYRDPAVAPDPGTAPASDA</sequence>
<reference evidence="2" key="1">
    <citation type="submission" date="2021-01" db="EMBL/GenBank/DDBJ databases">
        <title>Whole genome shotgun sequence of Virgisporangium aurantiacum NBRC 16421.</title>
        <authorList>
            <person name="Komaki H."/>
            <person name="Tamura T."/>
        </authorList>
    </citation>
    <scope>NUCLEOTIDE SEQUENCE</scope>
    <source>
        <strain evidence="2">NBRC 16421</strain>
    </source>
</reference>
<keyword evidence="3" id="KW-1185">Reference proteome</keyword>